<evidence type="ECO:0000256" key="2">
    <source>
        <dbReference type="PROSITE-ProRule" id="PRU00850"/>
    </source>
</evidence>
<dbReference type="EMBL" id="VIGI01000005">
    <property type="protein sequence ID" value="KAB8300376.1"/>
    <property type="molecule type" value="Genomic_DNA"/>
</dbReference>
<protein>
    <recommendedName>
        <fullName evidence="4">NDT80 domain-containing protein</fullName>
    </recommendedName>
</protein>
<gene>
    <name evidence="5" type="ORF">EYC80_000558</name>
</gene>
<dbReference type="InterPro" id="IPR008967">
    <property type="entry name" value="p53-like_TF_DNA-bd_sf"/>
</dbReference>
<dbReference type="AlphaFoldDB" id="A0A5N6KB03"/>
<feature type="domain" description="NDT80" evidence="4">
    <location>
        <begin position="138"/>
        <end position="373"/>
    </location>
</feature>
<accession>A0A5N6KB03</accession>
<dbReference type="Proteomes" id="UP000326757">
    <property type="component" value="Unassembled WGS sequence"/>
</dbReference>
<keyword evidence="1 2" id="KW-0238">DNA-binding</keyword>
<dbReference type="PANTHER" id="PTHR35144:SF4">
    <property type="entry name" value="TRANSCRIPTION FACTOR VIB-1"/>
    <property type="match status" value="1"/>
</dbReference>
<feature type="region of interest" description="Disordered" evidence="3">
    <location>
        <begin position="380"/>
        <end position="420"/>
    </location>
</feature>
<evidence type="ECO:0000313" key="5">
    <source>
        <dbReference type="EMBL" id="KAB8300376.1"/>
    </source>
</evidence>
<dbReference type="GO" id="GO:0003677">
    <property type="term" value="F:DNA binding"/>
    <property type="evidence" value="ECO:0007669"/>
    <property type="project" value="UniProtKB-KW"/>
</dbReference>
<evidence type="ECO:0000313" key="6">
    <source>
        <dbReference type="Proteomes" id="UP000326757"/>
    </source>
</evidence>
<feature type="region of interest" description="Disordered" evidence="3">
    <location>
        <begin position="269"/>
        <end position="290"/>
    </location>
</feature>
<evidence type="ECO:0000259" key="4">
    <source>
        <dbReference type="PROSITE" id="PS51517"/>
    </source>
</evidence>
<dbReference type="GO" id="GO:0051321">
    <property type="term" value="P:meiotic cell cycle"/>
    <property type="evidence" value="ECO:0007669"/>
    <property type="project" value="TreeGrafter"/>
</dbReference>
<feature type="DNA-binding region" description="NDT80" evidence="2">
    <location>
        <begin position="138"/>
        <end position="373"/>
    </location>
</feature>
<dbReference type="InterPro" id="IPR024061">
    <property type="entry name" value="NDT80_DNA-bd_dom"/>
</dbReference>
<dbReference type="PANTHER" id="PTHR35144">
    <property type="entry name" value="MEIOSIS-SPECIFIC TRANSCRIPTION FACTOR NDT80"/>
    <property type="match status" value="1"/>
</dbReference>
<dbReference type="OrthoDB" id="4117572at2759"/>
<keyword evidence="6" id="KW-1185">Reference proteome</keyword>
<organism evidence="5 6">
    <name type="scientific">Monilinia laxa</name>
    <name type="common">Brown rot fungus</name>
    <name type="synonym">Sclerotinia laxa</name>
    <dbReference type="NCBI Taxonomy" id="61186"/>
    <lineage>
        <taxon>Eukaryota</taxon>
        <taxon>Fungi</taxon>
        <taxon>Dikarya</taxon>
        <taxon>Ascomycota</taxon>
        <taxon>Pezizomycotina</taxon>
        <taxon>Leotiomycetes</taxon>
        <taxon>Helotiales</taxon>
        <taxon>Sclerotiniaceae</taxon>
        <taxon>Monilinia</taxon>
    </lineage>
</organism>
<sequence length="804" mass="90089">MPVSGFVPLLGDDHEAVFLQEEYASMSITQTTTMAAIKPEESDHSIWQGYTLQPPHTSQQTNFESNFPSGPLALPYHARQKGGYRSMDIPSINTRPPLRNGNGVLTTSPPPLNSHHSYPSLKRPFHSTDDSPYGEVVQDFREDLSEQTKPNISQDHRLLSFSKRPPKHTILDHHGRIQQLDLSAQIHGMFFLSEMTTPTGEGVVVQPELTCYRRNLFQISGSVTTPRGALSVITERGERIPILSLEVTISATESVDGHSVKLIVIPWKTPPPNSPEVTPGQEQEPSPIPLLPFDDGSPDTNNEFAVYPIAYRRLQFRIATANNGRRRELQQHFTLHLNVVGTLGNNTKINVCETATAPIVVRGRSPRNFQARKEIALVGSSASRGQAPEMQIASSSTPGSTAMKPKFSKPQTLELPRSPFNFDAGNLPVSPHLMRQQTLPSWFAPPHSSEHTPAPSTPNYQGPPPSLSMDNYLQGNHPSSENPQTHSPASTMPGPAPPARSYTYQNTTSPSGAPVRFIDSNPRPSKSPRHQAPPELNSSFSSDYTARFTAPAPYSSTAEAAQPREYFPTSLSMQPWTTAQDTASTYGTALPAVNSSHYEYSGDQHYVKEESHSQPPPQHQHSAFQQPLTHQTYDPEIRDSDISKNTSSLYTTLHKHCFLVPYRCIECSFCTILHSSQYRNNLSPSFLFVYALFCDGRKEIRDWDEMGYNIVIPNVSWNFSIGVIYSKRWRRKRVSVFEFLLSYSPFPLCLSLRLSPRCFLYSTDLLDGYMGWMNWTIWTETMDVLLKTYIMIRLDTLVKLLIFS</sequence>
<dbReference type="SUPFAM" id="SSF49417">
    <property type="entry name" value="p53-like transcription factors"/>
    <property type="match status" value="1"/>
</dbReference>
<feature type="region of interest" description="Disordered" evidence="3">
    <location>
        <begin position="608"/>
        <end position="628"/>
    </location>
</feature>
<reference evidence="5 6" key="1">
    <citation type="submission" date="2019-06" db="EMBL/GenBank/DDBJ databases">
        <title>Genome Sequence of the Brown Rot Fungal Pathogen Monilinia laxa.</title>
        <authorList>
            <person name="De Miccolis Angelini R.M."/>
            <person name="Landi L."/>
            <person name="Abate D."/>
            <person name="Pollastro S."/>
            <person name="Romanazzi G."/>
            <person name="Faretra F."/>
        </authorList>
    </citation>
    <scope>NUCLEOTIDE SEQUENCE [LARGE SCALE GENOMIC DNA]</scope>
    <source>
        <strain evidence="5 6">Mlax316</strain>
    </source>
</reference>
<feature type="compositionally biased region" description="Polar residues" evidence="3">
    <location>
        <begin position="502"/>
        <end position="511"/>
    </location>
</feature>
<dbReference type="PROSITE" id="PS51517">
    <property type="entry name" value="NDT80"/>
    <property type="match status" value="1"/>
</dbReference>
<dbReference type="Pfam" id="PF05224">
    <property type="entry name" value="NDT80_PhoG"/>
    <property type="match status" value="1"/>
</dbReference>
<comment type="caution">
    <text evidence="5">The sequence shown here is derived from an EMBL/GenBank/DDBJ whole genome shotgun (WGS) entry which is preliminary data.</text>
</comment>
<dbReference type="InterPro" id="IPR037141">
    <property type="entry name" value="NDT80_DNA-bd_dom_sf"/>
</dbReference>
<dbReference type="GO" id="GO:0000228">
    <property type="term" value="C:nuclear chromosome"/>
    <property type="evidence" value="ECO:0007669"/>
    <property type="project" value="TreeGrafter"/>
</dbReference>
<feature type="region of interest" description="Disordered" evidence="3">
    <location>
        <begin position="441"/>
        <end position="543"/>
    </location>
</feature>
<evidence type="ECO:0000256" key="1">
    <source>
        <dbReference type="ARBA" id="ARBA00023125"/>
    </source>
</evidence>
<proteinExistence type="predicted"/>
<feature type="compositionally biased region" description="Polar residues" evidence="3">
    <location>
        <begin position="468"/>
        <end position="490"/>
    </location>
</feature>
<dbReference type="Gene3D" id="2.60.40.1390">
    <property type="entry name" value="NDT80 DNA-binding domain"/>
    <property type="match status" value="1"/>
</dbReference>
<dbReference type="GO" id="GO:0003700">
    <property type="term" value="F:DNA-binding transcription factor activity"/>
    <property type="evidence" value="ECO:0007669"/>
    <property type="project" value="UniProtKB-UniRule"/>
</dbReference>
<dbReference type="InterPro" id="IPR052605">
    <property type="entry name" value="Fungal_trans_regulator"/>
</dbReference>
<dbReference type="GO" id="GO:0045944">
    <property type="term" value="P:positive regulation of transcription by RNA polymerase II"/>
    <property type="evidence" value="ECO:0007669"/>
    <property type="project" value="TreeGrafter"/>
</dbReference>
<evidence type="ECO:0000256" key="3">
    <source>
        <dbReference type="SAM" id="MobiDB-lite"/>
    </source>
</evidence>
<name>A0A5N6KB03_MONLA</name>